<gene>
    <name evidence="1" type="ORF">EVAR_79600_1</name>
</gene>
<name>A0A4C1UE50_EUMVA</name>
<proteinExistence type="predicted"/>
<evidence type="ECO:0000313" key="2">
    <source>
        <dbReference type="Proteomes" id="UP000299102"/>
    </source>
</evidence>
<sequence length="224" mass="24528">MTSPSNGIAFELIKPFALYLEDRVKLSTLNFLTTLGVTLVSTPDARWSSTGDLRTSLQSEIKVLSLAYQEEQLLGYVNHVGAPLIGCTCPSKQMVQRLRQTQMRPGRFLRASFVPKRARGPRARAPPRRDPHSTRMFAAASHLQNYPAVNAARAMIICRDFSVLLQDGLQPSSIIALQVSGYKEASAILSAGTQQPQSAPAPPPPPVALPPYAPSYSIFTNFYD</sequence>
<evidence type="ECO:0000313" key="1">
    <source>
        <dbReference type="EMBL" id="GBP24753.1"/>
    </source>
</evidence>
<dbReference type="EMBL" id="BGZK01000165">
    <property type="protein sequence ID" value="GBP24753.1"/>
    <property type="molecule type" value="Genomic_DNA"/>
</dbReference>
<dbReference type="AlphaFoldDB" id="A0A4C1UE50"/>
<accession>A0A4C1UE50</accession>
<reference evidence="1 2" key="1">
    <citation type="journal article" date="2019" name="Commun. Biol.">
        <title>The bagworm genome reveals a unique fibroin gene that provides high tensile strength.</title>
        <authorList>
            <person name="Kono N."/>
            <person name="Nakamura H."/>
            <person name="Ohtoshi R."/>
            <person name="Tomita M."/>
            <person name="Numata K."/>
            <person name="Arakawa K."/>
        </authorList>
    </citation>
    <scope>NUCLEOTIDE SEQUENCE [LARGE SCALE GENOMIC DNA]</scope>
</reference>
<dbReference type="Proteomes" id="UP000299102">
    <property type="component" value="Unassembled WGS sequence"/>
</dbReference>
<protein>
    <submittedName>
        <fullName evidence="1">Uncharacterized protein</fullName>
    </submittedName>
</protein>
<organism evidence="1 2">
    <name type="scientific">Eumeta variegata</name>
    <name type="common">Bagworm moth</name>
    <name type="synonym">Eumeta japonica</name>
    <dbReference type="NCBI Taxonomy" id="151549"/>
    <lineage>
        <taxon>Eukaryota</taxon>
        <taxon>Metazoa</taxon>
        <taxon>Ecdysozoa</taxon>
        <taxon>Arthropoda</taxon>
        <taxon>Hexapoda</taxon>
        <taxon>Insecta</taxon>
        <taxon>Pterygota</taxon>
        <taxon>Neoptera</taxon>
        <taxon>Endopterygota</taxon>
        <taxon>Lepidoptera</taxon>
        <taxon>Glossata</taxon>
        <taxon>Ditrysia</taxon>
        <taxon>Tineoidea</taxon>
        <taxon>Psychidae</taxon>
        <taxon>Oiketicinae</taxon>
        <taxon>Eumeta</taxon>
    </lineage>
</organism>
<comment type="caution">
    <text evidence="1">The sequence shown here is derived from an EMBL/GenBank/DDBJ whole genome shotgun (WGS) entry which is preliminary data.</text>
</comment>
<keyword evidence="2" id="KW-1185">Reference proteome</keyword>